<evidence type="ECO:0000313" key="2">
    <source>
        <dbReference type="EMBL" id="KKS46824.1"/>
    </source>
</evidence>
<accession>A0A0G0ZDQ9</accession>
<evidence type="ECO:0000259" key="1">
    <source>
        <dbReference type="Pfam" id="PF13847"/>
    </source>
</evidence>
<organism evidence="2 3">
    <name type="scientific">Candidatus Nomurabacteria bacterium GW2011_GWC2_42_20</name>
    <dbReference type="NCBI Taxonomy" id="1618756"/>
    <lineage>
        <taxon>Bacteria</taxon>
        <taxon>Candidatus Nomuraibacteriota</taxon>
    </lineage>
</organism>
<sequence length="101" mass="11104">MKKPQKTTSWGGVAHWYDTLLAGNDTYQARVILPNILRAMAIKKGEKVLDLACGQGFFTSAFFQEGADVTGVDLGKQLILIAKKHSPKEISYFVQSAEDLS</sequence>
<dbReference type="AlphaFoldDB" id="A0A0G0ZDQ9"/>
<protein>
    <submittedName>
        <fullName evidence="2">Methyltransferase type 11</fullName>
    </submittedName>
</protein>
<reference evidence="2 3" key="1">
    <citation type="journal article" date="2015" name="Nature">
        <title>rRNA introns, odd ribosomes, and small enigmatic genomes across a large radiation of phyla.</title>
        <authorList>
            <person name="Brown C.T."/>
            <person name="Hug L.A."/>
            <person name="Thomas B.C."/>
            <person name="Sharon I."/>
            <person name="Castelle C.J."/>
            <person name="Singh A."/>
            <person name="Wilkins M.J."/>
            <person name="Williams K.H."/>
            <person name="Banfield J.F."/>
        </authorList>
    </citation>
    <scope>NUCLEOTIDE SEQUENCE [LARGE SCALE GENOMIC DNA]</scope>
</reference>
<name>A0A0G0ZDQ9_9BACT</name>
<dbReference type="SUPFAM" id="SSF53335">
    <property type="entry name" value="S-adenosyl-L-methionine-dependent methyltransferases"/>
    <property type="match status" value="1"/>
</dbReference>
<dbReference type="InterPro" id="IPR025714">
    <property type="entry name" value="Methyltranfer_dom"/>
</dbReference>
<gene>
    <name evidence="2" type="ORF">UV12_C0016G0011</name>
</gene>
<dbReference type="Proteomes" id="UP000034704">
    <property type="component" value="Unassembled WGS sequence"/>
</dbReference>
<evidence type="ECO:0000313" key="3">
    <source>
        <dbReference type="Proteomes" id="UP000034704"/>
    </source>
</evidence>
<dbReference type="Gene3D" id="3.40.50.150">
    <property type="entry name" value="Vaccinia Virus protein VP39"/>
    <property type="match status" value="1"/>
</dbReference>
<dbReference type="GO" id="GO:0008168">
    <property type="term" value="F:methyltransferase activity"/>
    <property type="evidence" value="ECO:0007669"/>
    <property type="project" value="UniProtKB-KW"/>
</dbReference>
<dbReference type="STRING" id="1618756.UV12_C0016G0011"/>
<dbReference type="InterPro" id="IPR029063">
    <property type="entry name" value="SAM-dependent_MTases_sf"/>
</dbReference>
<comment type="caution">
    <text evidence="2">The sequence shown here is derived from an EMBL/GenBank/DDBJ whole genome shotgun (WGS) entry which is preliminary data.</text>
</comment>
<proteinExistence type="predicted"/>
<dbReference type="EMBL" id="LCDG01000016">
    <property type="protein sequence ID" value="KKS46824.1"/>
    <property type="molecule type" value="Genomic_DNA"/>
</dbReference>
<keyword evidence="2" id="KW-0489">Methyltransferase</keyword>
<dbReference type="GO" id="GO:0032259">
    <property type="term" value="P:methylation"/>
    <property type="evidence" value="ECO:0007669"/>
    <property type="project" value="UniProtKB-KW"/>
</dbReference>
<dbReference type="Pfam" id="PF13847">
    <property type="entry name" value="Methyltransf_31"/>
    <property type="match status" value="1"/>
</dbReference>
<feature type="domain" description="Methyltransferase" evidence="1">
    <location>
        <begin position="42"/>
        <end position="87"/>
    </location>
</feature>
<feature type="non-terminal residue" evidence="2">
    <location>
        <position position="101"/>
    </location>
</feature>
<keyword evidence="2" id="KW-0808">Transferase</keyword>
<dbReference type="CDD" id="cd02440">
    <property type="entry name" value="AdoMet_MTases"/>
    <property type="match status" value="1"/>
</dbReference>